<reference evidence="1" key="1">
    <citation type="journal article" date="2014" name="Nat. Commun.">
        <title>The tobacco genome sequence and its comparison with those of tomato and potato.</title>
        <authorList>
            <person name="Sierro N."/>
            <person name="Battey J.N."/>
            <person name="Ouadi S."/>
            <person name="Bakaher N."/>
            <person name="Bovet L."/>
            <person name="Willig A."/>
            <person name="Goepfert S."/>
            <person name="Peitsch M.C."/>
            <person name="Ivanov N.V."/>
        </authorList>
    </citation>
    <scope>NUCLEOTIDE SEQUENCE [LARGE SCALE GENOMIC DNA]</scope>
</reference>
<name>A0AC58TPY5_TOBAC</name>
<proteinExistence type="predicted"/>
<reference evidence="2" key="2">
    <citation type="submission" date="2025-08" db="UniProtKB">
        <authorList>
            <consortium name="RefSeq"/>
        </authorList>
    </citation>
    <scope>IDENTIFICATION</scope>
    <source>
        <tissue evidence="2">Leaf</tissue>
    </source>
</reference>
<dbReference type="Proteomes" id="UP000790787">
    <property type="component" value="Chromosome 22"/>
</dbReference>
<gene>
    <name evidence="2" type="primary">LOC142176101</name>
</gene>
<organism evidence="1 2">
    <name type="scientific">Nicotiana tabacum</name>
    <name type="common">Common tobacco</name>
    <dbReference type="NCBI Taxonomy" id="4097"/>
    <lineage>
        <taxon>Eukaryota</taxon>
        <taxon>Viridiplantae</taxon>
        <taxon>Streptophyta</taxon>
        <taxon>Embryophyta</taxon>
        <taxon>Tracheophyta</taxon>
        <taxon>Spermatophyta</taxon>
        <taxon>Magnoliopsida</taxon>
        <taxon>eudicotyledons</taxon>
        <taxon>Gunneridae</taxon>
        <taxon>Pentapetalae</taxon>
        <taxon>asterids</taxon>
        <taxon>lamiids</taxon>
        <taxon>Solanales</taxon>
        <taxon>Solanaceae</taxon>
        <taxon>Nicotianoideae</taxon>
        <taxon>Nicotianeae</taxon>
        <taxon>Nicotiana</taxon>
    </lineage>
</organism>
<keyword evidence="1" id="KW-1185">Reference proteome</keyword>
<sequence>MDKATFATKGRKKTVKDPVKELSIVPATGDFERLITMNKKHHFEFIGLMEPKQQARKLERYRRRIGFAQAIANVSNKIWVFIDEQTFPRLEVTHLPKIGSDHCPLLLKCDVETAPVRKAFRFLNFWIKHVSYKEVVKENWHADFYANSFILFNYKLKKLKKALSIWSKATYADIFQKIASLEEVVLVHEVQFEVVPSQDNRERLQKVHADMIRYLSIEEEFWKQKSGMQWFKNGERNTKFFHTHVNGRRKRLQLKRIQDSTGIWLEQDEEIAEEAVKFFKDQFTENNVPLDFRILDHIPTLIYGEQNAELLKQPNKEEVKQAVFGLNGESVGGPGGFTTSFYHACWDIIGHDIFDMVRAFFNRQELPKCVTHTNLVLLPKKKEVTTFSDFRP</sequence>
<evidence type="ECO:0000313" key="1">
    <source>
        <dbReference type="Proteomes" id="UP000790787"/>
    </source>
</evidence>
<evidence type="ECO:0000313" key="2">
    <source>
        <dbReference type="RefSeq" id="XP_075099270.1"/>
    </source>
</evidence>
<protein>
    <submittedName>
        <fullName evidence="2">Uncharacterized protein LOC142176101</fullName>
    </submittedName>
</protein>
<dbReference type="RefSeq" id="XP_075099270.1">
    <property type="nucleotide sequence ID" value="XM_075243169.1"/>
</dbReference>
<accession>A0AC58TPY5</accession>